<sequence length="196" mass="21016">MRGPGAHHDDRRREIADAVLGVVADGGLAAVSLTEVAARAGVSAGRVQHYFPSKDRLIEAAFERGNALSGARIRDLVGVQDLGAADPRLVLATVLGELLPYDEVTRVHLRVRQFFNAQALADPAIAERTQRLYAAFHRDLAALVERAAPELAGRARDVAVRLAALTEGLAYYVLIDAYSATDARARLQAELADVLG</sequence>
<evidence type="ECO:0000256" key="1">
    <source>
        <dbReference type="ARBA" id="ARBA00022491"/>
    </source>
</evidence>
<dbReference type="InterPro" id="IPR036271">
    <property type="entry name" value="Tet_transcr_reg_TetR-rel_C_sf"/>
</dbReference>
<keyword evidence="3 5" id="KW-0238">DNA-binding</keyword>
<accession>A0A7W9MXX2</accession>
<gene>
    <name evidence="7" type="ORF">HDA39_007305</name>
</gene>
<evidence type="ECO:0000256" key="5">
    <source>
        <dbReference type="PROSITE-ProRule" id="PRU00335"/>
    </source>
</evidence>
<name>A0A7W9MXX2_9ACTN</name>
<keyword evidence="2" id="KW-0805">Transcription regulation</keyword>
<dbReference type="SUPFAM" id="SSF46689">
    <property type="entry name" value="Homeodomain-like"/>
    <property type="match status" value="1"/>
</dbReference>
<dbReference type="GO" id="GO:0000976">
    <property type="term" value="F:transcription cis-regulatory region binding"/>
    <property type="evidence" value="ECO:0007669"/>
    <property type="project" value="TreeGrafter"/>
</dbReference>
<evidence type="ECO:0000313" key="7">
    <source>
        <dbReference type="EMBL" id="MBB5840571.1"/>
    </source>
</evidence>
<dbReference type="Pfam" id="PF00440">
    <property type="entry name" value="TetR_N"/>
    <property type="match status" value="1"/>
</dbReference>
<dbReference type="Pfam" id="PF13977">
    <property type="entry name" value="TetR_C_6"/>
    <property type="match status" value="1"/>
</dbReference>
<dbReference type="InterPro" id="IPR039538">
    <property type="entry name" value="BetI_C"/>
</dbReference>
<keyword evidence="4" id="KW-0804">Transcription</keyword>
<feature type="domain" description="HTH tetR-type" evidence="6">
    <location>
        <begin position="9"/>
        <end position="69"/>
    </location>
</feature>
<dbReference type="InterPro" id="IPR009057">
    <property type="entry name" value="Homeodomain-like_sf"/>
</dbReference>
<feature type="DNA-binding region" description="H-T-H motif" evidence="5">
    <location>
        <begin position="32"/>
        <end position="51"/>
    </location>
</feature>
<dbReference type="GO" id="GO:0003700">
    <property type="term" value="F:DNA-binding transcription factor activity"/>
    <property type="evidence" value="ECO:0007669"/>
    <property type="project" value="TreeGrafter"/>
</dbReference>
<dbReference type="Gene3D" id="1.10.357.10">
    <property type="entry name" value="Tetracycline Repressor, domain 2"/>
    <property type="match status" value="1"/>
</dbReference>
<evidence type="ECO:0000259" key="6">
    <source>
        <dbReference type="PROSITE" id="PS50977"/>
    </source>
</evidence>
<dbReference type="PRINTS" id="PR00455">
    <property type="entry name" value="HTHTETR"/>
</dbReference>
<dbReference type="InterPro" id="IPR001647">
    <property type="entry name" value="HTH_TetR"/>
</dbReference>
<dbReference type="PROSITE" id="PS50977">
    <property type="entry name" value="HTH_TETR_2"/>
    <property type="match status" value="1"/>
</dbReference>
<evidence type="ECO:0000256" key="4">
    <source>
        <dbReference type="ARBA" id="ARBA00023163"/>
    </source>
</evidence>
<protein>
    <submittedName>
        <fullName evidence="7">AcrR family transcriptional regulator</fullName>
    </submittedName>
</protein>
<proteinExistence type="predicted"/>
<reference evidence="7 8" key="1">
    <citation type="submission" date="2020-08" db="EMBL/GenBank/DDBJ databases">
        <title>Sequencing the genomes of 1000 actinobacteria strains.</title>
        <authorList>
            <person name="Klenk H.-P."/>
        </authorList>
    </citation>
    <scope>NUCLEOTIDE SEQUENCE [LARGE SCALE GENOMIC DNA]</scope>
    <source>
        <strain evidence="7 8">DSM 28967</strain>
    </source>
</reference>
<dbReference type="PANTHER" id="PTHR30055">
    <property type="entry name" value="HTH-TYPE TRANSCRIPTIONAL REGULATOR RUTR"/>
    <property type="match status" value="1"/>
</dbReference>
<dbReference type="EMBL" id="JACHMY010000001">
    <property type="protein sequence ID" value="MBB5840571.1"/>
    <property type="molecule type" value="Genomic_DNA"/>
</dbReference>
<dbReference type="InterPro" id="IPR050109">
    <property type="entry name" value="HTH-type_TetR-like_transc_reg"/>
</dbReference>
<dbReference type="AlphaFoldDB" id="A0A7W9MXX2"/>
<comment type="caution">
    <text evidence="7">The sequence shown here is derived from an EMBL/GenBank/DDBJ whole genome shotgun (WGS) entry which is preliminary data.</text>
</comment>
<keyword evidence="1" id="KW-0678">Repressor</keyword>
<organism evidence="7 8">
    <name type="scientific">Kribbella italica</name>
    <dbReference type="NCBI Taxonomy" id="1540520"/>
    <lineage>
        <taxon>Bacteria</taxon>
        <taxon>Bacillati</taxon>
        <taxon>Actinomycetota</taxon>
        <taxon>Actinomycetes</taxon>
        <taxon>Propionibacteriales</taxon>
        <taxon>Kribbellaceae</taxon>
        <taxon>Kribbella</taxon>
    </lineage>
</organism>
<dbReference type="SUPFAM" id="SSF48498">
    <property type="entry name" value="Tetracyclin repressor-like, C-terminal domain"/>
    <property type="match status" value="1"/>
</dbReference>
<dbReference type="Proteomes" id="UP000549971">
    <property type="component" value="Unassembled WGS sequence"/>
</dbReference>
<evidence type="ECO:0000256" key="3">
    <source>
        <dbReference type="ARBA" id="ARBA00023125"/>
    </source>
</evidence>
<dbReference type="PANTHER" id="PTHR30055:SF234">
    <property type="entry name" value="HTH-TYPE TRANSCRIPTIONAL REGULATOR BETI"/>
    <property type="match status" value="1"/>
</dbReference>
<evidence type="ECO:0000313" key="8">
    <source>
        <dbReference type="Proteomes" id="UP000549971"/>
    </source>
</evidence>
<dbReference type="RefSeq" id="WP_184803022.1">
    <property type="nucleotide sequence ID" value="NZ_JACHMY010000001.1"/>
</dbReference>
<evidence type="ECO:0000256" key="2">
    <source>
        <dbReference type="ARBA" id="ARBA00023015"/>
    </source>
</evidence>
<keyword evidence="8" id="KW-1185">Reference proteome</keyword>